<dbReference type="InterPro" id="IPR058649">
    <property type="entry name" value="CzcB_C"/>
</dbReference>
<comment type="caution">
    <text evidence="6">The sequence shown here is derived from an EMBL/GenBank/DDBJ whole genome shotgun (WGS) entry which is preliminary data.</text>
</comment>
<dbReference type="GO" id="GO:0060003">
    <property type="term" value="P:copper ion export"/>
    <property type="evidence" value="ECO:0007669"/>
    <property type="project" value="TreeGrafter"/>
</dbReference>
<dbReference type="InterPro" id="IPR051909">
    <property type="entry name" value="MFP_Cation_Efflux"/>
</dbReference>
<feature type="signal peptide" evidence="3">
    <location>
        <begin position="1"/>
        <end position="26"/>
    </location>
</feature>
<feature type="domain" description="CzcB N-terminal" evidence="4">
    <location>
        <begin position="48"/>
        <end position="139"/>
    </location>
</feature>
<dbReference type="CDD" id="cd06850">
    <property type="entry name" value="biotinyl_domain"/>
    <property type="match status" value="1"/>
</dbReference>
<keyword evidence="7" id="KW-1185">Reference proteome</keyword>
<reference evidence="6 7" key="1">
    <citation type="submission" date="2019-08" db="EMBL/GenBank/DDBJ databases">
        <title>Draft genome analysis of Rheinheimera tangshanensis isolated from the roots of fresh rice plants (Oryza sativa).</title>
        <authorList>
            <person name="Yu Q."/>
            <person name="Qi Y."/>
            <person name="Zhang H."/>
            <person name="Pu J."/>
        </authorList>
    </citation>
    <scope>NUCLEOTIDE SEQUENCE [LARGE SCALE GENOMIC DNA]</scope>
    <source>
        <strain evidence="6 7">JA3-B52</strain>
    </source>
</reference>
<evidence type="ECO:0000313" key="6">
    <source>
        <dbReference type="EMBL" id="TXK79738.1"/>
    </source>
</evidence>
<dbReference type="EMBL" id="VRLR01000009">
    <property type="protein sequence ID" value="TXK79738.1"/>
    <property type="molecule type" value="Genomic_DNA"/>
</dbReference>
<feature type="domain" description="CzcB-like C-terminal circularly permuted SH3-like" evidence="5">
    <location>
        <begin position="344"/>
        <end position="402"/>
    </location>
</feature>
<feature type="compositionally biased region" description="Basic and acidic residues" evidence="2">
    <location>
        <begin position="28"/>
        <end position="44"/>
    </location>
</feature>
<dbReference type="Pfam" id="PF25971">
    <property type="entry name" value="CzcB_N"/>
    <property type="match status" value="1"/>
</dbReference>
<feature type="chain" id="PRO_5023150882" evidence="3">
    <location>
        <begin position="27"/>
        <end position="414"/>
    </location>
</feature>
<keyword evidence="1" id="KW-0813">Transport</keyword>
<dbReference type="InterPro" id="IPR011053">
    <property type="entry name" value="Single_hybrid_motif"/>
</dbReference>
<evidence type="ECO:0000256" key="3">
    <source>
        <dbReference type="SAM" id="SignalP"/>
    </source>
</evidence>
<dbReference type="OrthoDB" id="9768185at2"/>
<keyword evidence="3" id="KW-0732">Signal</keyword>
<dbReference type="SUPFAM" id="SSF51230">
    <property type="entry name" value="Single hybrid motif"/>
    <property type="match status" value="1"/>
</dbReference>
<gene>
    <name evidence="6" type="ORF">FU839_13665</name>
</gene>
<evidence type="ECO:0000313" key="7">
    <source>
        <dbReference type="Proteomes" id="UP000321814"/>
    </source>
</evidence>
<dbReference type="PANTHER" id="PTHR30097:SF4">
    <property type="entry name" value="SLR6042 PROTEIN"/>
    <property type="match status" value="1"/>
</dbReference>
<dbReference type="AlphaFoldDB" id="A0A5C8LVS3"/>
<dbReference type="PANTHER" id="PTHR30097">
    <property type="entry name" value="CATION EFFLUX SYSTEM PROTEIN CUSB"/>
    <property type="match status" value="1"/>
</dbReference>
<feature type="region of interest" description="Disordered" evidence="2">
    <location>
        <begin position="28"/>
        <end position="51"/>
    </location>
</feature>
<evidence type="ECO:0000259" key="4">
    <source>
        <dbReference type="Pfam" id="PF25971"/>
    </source>
</evidence>
<accession>A0A5C8LVS3</accession>
<dbReference type="Gene3D" id="2.40.50.100">
    <property type="match status" value="1"/>
</dbReference>
<sequence length="414" mass="45066">MMNYIRFISTALLLTAFTGFCGPLQASEEHDHADEDAQTEERKGPNGGHLLEKGSLTLEVVLSENGGKPEFRLFASDNGEPLAPGTYQAGLTLERLGGRRDVLTLRPRGDMLVSQEPVAEPHSFEVEVALSAKGQNHTWHFESYEGRTELEADVAKESGLISEPVTSGRIRTQAHLFGVVSVIPEQQSRLSAVYPGVVQSVAVRIGDKVKAGQVVATVQNAATLKNYSIKALSDGEVTNRFVNPGEKVSDQALVEISDLSTVYVEMSAFPGDTAKMARGNPVVVRDVHGEEQTSSQIEYIAPQMTGGHIARARAVVRNDNGYWRPGMHVKADVEVASVEARQIVKKSALQEFNGETVVFIRVGDIYEVRMPEFGASDDSFIEVLSGLEEHVEVVTQNSFLIKADILKSGASHEH</sequence>
<dbReference type="GO" id="GO:0030288">
    <property type="term" value="C:outer membrane-bounded periplasmic space"/>
    <property type="evidence" value="ECO:0007669"/>
    <property type="project" value="TreeGrafter"/>
</dbReference>
<dbReference type="GO" id="GO:0015679">
    <property type="term" value="P:plasma membrane copper ion transport"/>
    <property type="evidence" value="ECO:0007669"/>
    <property type="project" value="TreeGrafter"/>
</dbReference>
<dbReference type="Gene3D" id="2.40.420.20">
    <property type="match status" value="1"/>
</dbReference>
<dbReference type="GO" id="GO:0046914">
    <property type="term" value="F:transition metal ion binding"/>
    <property type="evidence" value="ECO:0007669"/>
    <property type="project" value="TreeGrafter"/>
</dbReference>
<dbReference type="RefSeq" id="WP_147904818.1">
    <property type="nucleotide sequence ID" value="NZ_BAAAGC010000014.1"/>
</dbReference>
<evidence type="ECO:0000256" key="1">
    <source>
        <dbReference type="ARBA" id="ARBA00022448"/>
    </source>
</evidence>
<evidence type="ECO:0000259" key="5">
    <source>
        <dbReference type="Pfam" id="PF25975"/>
    </source>
</evidence>
<protein>
    <submittedName>
        <fullName evidence="6">HlyD family secretion protein</fullName>
    </submittedName>
</protein>
<dbReference type="InterPro" id="IPR058646">
    <property type="entry name" value="CzcB_N"/>
</dbReference>
<dbReference type="Proteomes" id="UP000321814">
    <property type="component" value="Unassembled WGS sequence"/>
</dbReference>
<name>A0A5C8LVS3_9GAMM</name>
<organism evidence="6 7">
    <name type="scientific">Rheinheimera tangshanensis</name>
    <dbReference type="NCBI Taxonomy" id="400153"/>
    <lineage>
        <taxon>Bacteria</taxon>
        <taxon>Pseudomonadati</taxon>
        <taxon>Pseudomonadota</taxon>
        <taxon>Gammaproteobacteria</taxon>
        <taxon>Chromatiales</taxon>
        <taxon>Chromatiaceae</taxon>
        <taxon>Rheinheimera</taxon>
    </lineage>
</organism>
<evidence type="ECO:0000256" key="2">
    <source>
        <dbReference type="SAM" id="MobiDB-lite"/>
    </source>
</evidence>
<dbReference type="Pfam" id="PF25975">
    <property type="entry name" value="CzcB_C"/>
    <property type="match status" value="1"/>
</dbReference>
<proteinExistence type="predicted"/>